<dbReference type="Proteomes" id="UP000092461">
    <property type="component" value="Unassembled WGS sequence"/>
</dbReference>
<proteinExistence type="predicted"/>
<dbReference type="VEuPathDB" id="VectorBase:LLOJ009092"/>
<evidence type="ECO:0000313" key="3">
    <source>
        <dbReference type="Proteomes" id="UP000092461"/>
    </source>
</evidence>
<reference evidence="2" key="1">
    <citation type="submission" date="2020-05" db="UniProtKB">
        <authorList>
            <consortium name="EnsemblMetazoa"/>
        </authorList>
    </citation>
    <scope>IDENTIFICATION</scope>
    <source>
        <strain evidence="2">Jacobina</strain>
    </source>
</reference>
<accession>A0A1B0CVQ7</accession>
<keyword evidence="1" id="KW-0472">Membrane</keyword>
<name>A0A1B0CVQ7_LUTLO</name>
<keyword evidence="1" id="KW-0812">Transmembrane</keyword>
<dbReference type="AlphaFoldDB" id="A0A1B0CVQ7"/>
<organism evidence="2 3">
    <name type="scientific">Lutzomyia longipalpis</name>
    <name type="common">Sand fly</name>
    <dbReference type="NCBI Taxonomy" id="7200"/>
    <lineage>
        <taxon>Eukaryota</taxon>
        <taxon>Metazoa</taxon>
        <taxon>Ecdysozoa</taxon>
        <taxon>Arthropoda</taxon>
        <taxon>Hexapoda</taxon>
        <taxon>Insecta</taxon>
        <taxon>Pterygota</taxon>
        <taxon>Neoptera</taxon>
        <taxon>Endopterygota</taxon>
        <taxon>Diptera</taxon>
        <taxon>Nematocera</taxon>
        <taxon>Psychodoidea</taxon>
        <taxon>Psychodidae</taxon>
        <taxon>Lutzomyia</taxon>
        <taxon>Lutzomyia</taxon>
    </lineage>
</organism>
<evidence type="ECO:0000256" key="1">
    <source>
        <dbReference type="SAM" id="Phobius"/>
    </source>
</evidence>
<evidence type="ECO:0000313" key="2">
    <source>
        <dbReference type="EnsemblMetazoa" id="LLOJ009092-PA"/>
    </source>
</evidence>
<feature type="transmembrane region" description="Helical" evidence="1">
    <location>
        <begin position="49"/>
        <end position="74"/>
    </location>
</feature>
<dbReference type="EMBL" id="AJWK01031004">
    <property type="status" value="NOT_ANNOTATED_CDS"/>
    <property type="molecule type" value="Genomic_DNA"/>
</dbReference>
<sequence>MNEKITRKFTPKCSFMFIPAQHRDEYCCDTENHNTNVATDPAANGWSSMWMSGIVLGILGVGLSGGAIFALYWAKRNKRIMKASYPGNYMLITILTHQFMSSN</sequence>
<keyword evidence="1" id="KW-1133">Transmembrane helix</keyword>
<keyword evidence="3" id="KW-1185">Reference proteome</keyword>
<dbReference type="EnsemblMetazoa" id="LLOJ009092-RA">
    <property type="protein sequence ID" value="LLOJ009092-PA"/>
    <property type="gene ID" value="LLOJ009092"/>
</dbReference>
<protein>
    <submittedName>
        <fullName evidence="2">Uncharacterized protein</fullName>
    </submittedName>
</protein>